<dbReference type="Gene3D" id="3.60.21.10">
    <property type="match status" value="1"/>
</dbReference>
<sequence length="628" mass="72232">MTPAGKSDDAKRCPELMDSLKQGLYFAQQKLNSLERKHSLLKFDVNDVCKDFSMNTARIKVLNSRVNAAYREEEKKWNRCLANAVKRADDFQIKNKELHETIQDLQLRLSLKEDEYKEVVSEREVLRKSLRSLQREQMASNDQTNRVRRHSLSIVENMNLAKGLILDVGIFIQEDMKACIHELNDLVEDFKKEGVDTSMPLVKSMSNTSSEKESDLDISHEIQRTHQVCIYITDIKGDMQRFRRTIAASMYVNFMDKEQMELTIDEGAQLVYGGNAFHSESKSLEFVKCILSIKQRYPQQVHLLLGHDDLKLLKNQLVHSDERYFLLHDYLKFADVGYRFGETLFLNCKVTSKIAGIVPGHHVNSLGPHEWIKELNSWVNNEISEVFEQHKSVVSRGSIVERLSSFLYTEGSTHEMLRIPRSTQIYFVQGGITTLIGVSPVNIHFPWAPDQSLLCGIFAPNLHWGNSRFAIRLEWNGLPTLLGTTPDEKEFAFEIDVEGNSIGAGDYHGKQLPDGRCIFASERDREGQRRFLVTTIPSEEDLLRNQLPKTDTIEAELLNLLSDPRLAEERSAEWTDKNTLSEMQQDESNRLPEESTIIPSQEFQKQLKAKNDQIELLARQLEEIMLKL</sequence>
<feature type="coiled-coil region" evidence="1">
    <location>
        <begin position="88"/>
        <end position="136"/>
    </location>
</feature>
<feature type="coiled-coil region" evidence="1">
    <location>
        <begin position="600"/>
        <end position="627"/>
    </location>
</feature>
<evidence type="ECO:0000256" key="1">
    <source>
        <dbReference type="SAM" id="Coils"/>
    </source>
</evidence>
<keyword evidence="1" id="KW-0175">Coiled coil</keyword>
<dbReference type="EMBL" id="HBKN01036010">
    <property type="protein sequence ID" value="CAE2322349.1"/>
    <property type="molecule type" value="Transcribed_RNA"/>
</dbReference>
<accession>A0A7S4P3A1</accession>
<dbReference type="PANTHER" id="PTHR42254">
    <property type="entry name" value="METALLOPHOS DOMAIN-CONTAINING PROTEIN"/>
    <property type="match status" value="1"/>
</dbReference>
<dbReference type="InterPro" id="IPR029052">
    <property type="entry name" value="Metallo-depent_PP-like"/>
</dbReference>
<evidence type="ECO:0000313" key="3">
    <source>
        <dbReference type="EMBL" id="CAE2322349.1"/>
    </source>
</evidence>
<name>A0A7S4P3A1_GUITH</name>
<evidence type="ECO:0000256" key="2">
    <source>
        <dbReference type="SAM" id="MobiDB-lite"/>
    </source>
</evidence>
<proteinExistence type="predicted"/>
<reference evidence="3" key="1">
    <citation type="submission" date="2021-01" db="EMBL/GenBank/DDBJ databases">
        <authorList>
            <person name="Corre E."/>
            <person name="Pelletier E."/>
            <person name="Niang G."/>
            <person name="Scheremetjew M."/>
            <person name="Finn R."/>
            <person name="Kale V."/>
            <person name="Holt S."/>
            <person name="Cochrane G."/>
            <person name="Meng A."/>
            <person name="Brown T."/>
            <person name="Cohen L."/>
        </authorList>
    </citation>
    <scope>NUCLEOTIDE SEQUENCE</scope>
    <source>
        <strain evidence="3">CCMP 2712</strain>
    </source>
</reference>
<organism evidence="3">
    <name type="scientific">Guillardia theta</name>
    <name type="common">Cryptophyte</name>
    <name type="synonym">Cryptomonas phi</name>
    <dbReference type="NCBI Taxonomy" id="55529"/>
    <lineage>
        <taxon>Eukaryota</taxon>
        <taxon>Cryptophyceae</taxon>
        <taxon>Pyrenomonadales</taxon>
        <taxon>Geminigeraceae</taxon>
        <taxon>Guillardia</taxon>
    </lineage>
</organism>
<gene>
    <name evidence="3" type="ORF">GTHE00462_LOCUS28107</name>
</gene>
<feature type="region of interest" description="Disordered" evidence="2">
    <location>
        <begin position="569"/>
        <end position="595"/>
    </location>
</feature>
<protein>
    <recommendedName>
        <fullName evidence="4">Calcineurin-like phosphoesterase domain-containing protein</fullName>
    </recommendedName>
</protein>
<dbReference type="PANTHER" id="PTHR42254:SF1">
    <property type="entry name" value="CALCINEURIN-LIKE PHOSPHOESTERASE DOMAIN-CONTAINING PROTEIN"/>
    <property type="match status" value="1"/>
</dbReference>
<dbReference type="AlphaFoldDB" id="A0A7S4P3A1"/>
<evidence type="ECO:0008006" key="4">
    <source>
        <dbReference type="Google" id="ProtNLM"/>
    </source>
</evidence>